<dbReference type="InterPro" id="IPR036093">
    <property type="entry name" value="NAC_dom_sf"/>
</dbReference>
<dbReference type="AlphaFoldDB" id="A0A834YXE4"/>
<evidence type="ECO:0000313" key="7">
    <source>
        <dbReference type="Proteomes" id="UP000655225"/>
    </source>
</evidence>
<proteinExistence type="predicted"/>
<dbReference type="SUPFAM" id="SSF101941">
    <property type="entry name" value="NAC domain"/>
    <property type="match status" value="1"/>
</dbReference>
<dbReference type="Gene3D" id="2.170.150.80">
    <property type="entry name" value="NAC domain"/>
    <property type="match status" value="1"/>
</dbReference>
<gene>
    <name evidence="6" type="ORF">HHK36_019361</name>
</gene>
<accession>A0A834YXE4</accession>
<feature type="domain" description="NAC" evidence="5">
    <location>
        <begin position="1"/>
        <end position="105"/>
    </location>
</feature>
<evidence type="ECO:0000256" key="2">
    <source>
        <dbReference type="ARBA" id="ARBA00023125"/>
    </source>
</evidence>
<keyword evidence="2" id="KW-0238">DNA-binding</keyword>
<comment type="caution">
    <text evidence="6">The sequence shown here is derived from an EMBL/GenBank/DDBJ whole genome shotgun (WGS) entry which is preliminary data.</text>
</comment>
<organism evidence="6 7">
    <name type="scientific">Tetracentron sinense</name>
    <name type="common">Spur-leaf</name>
    <dbReference type="NCBI Taxonomy" id="13715"/>
    <lineage>
        <taxon>Eukaryota</taxon>
        <taxon>Viridiplantae</taxon>
        <taxon>Streptophyta</taxon>
        <taxon>Embryophyta</taxon>
        <taxon>Tracheophyta</taxon>
        <taxon>Spermatophyta</taxon>
        <taxon>Magnoliopsida</taxon>
        <taxon>Trochodendrales</taxon>
        <taxon>Trochodendraceae</taxon>
        <taxon>Tetracentron</taxon>
    </lineage>
</organism>
<evidence type="ECO:0000256" key="4">
    <source>
        <dbReference type="ARBA" id="ARBA00023242"/>
    </source>
</evidence>
<evidence type="ECO:0000256" key="3">
    <source>
        <dbReference type="ARBA" id="ARBA00023163"/>
    </source>
</evidence>
<keyword evidence="3" id="KW-0804">Transcription</keyword>
<dbReference type="Proteomes" id="UP000655225">
    <property type="component" value="Unassembled WGS sequence"/>
</dbReference>
<keyword evidence="4" id="KW-0539">Nucleus</keyword>
<dbReference type="PROSITE" id="PS51005">
    <property type="entry name" value="NAC"/>
    <property type="match status" value="1"/>
</dbReference>
<dbReference type="PANTHER" id="PTHR31744">
    <property type="entry name" value="PROTEIN CUP-SHAPED COTYLEDON 2-RELATED"/>
    <property type="match status" value="1"/>
</dbReference>
<dbReference type="EMBL" id="JABCRI010000013">
    <property type="protein sequence ID" value="KAF8395415.1"/>
    <property type="molecule type" value="Genomic_DNA"/>
</dbReference>
<dbReference type="OrthoDB" id="622307at2759"/>
<keyword evidence="1" id="KW-0805">Transcription regulation</keyword>
<reference evidence="6 7" key="1">
    <citation type="submission" date="2020-04" db="EMBL/GenBank/DDBJ databases">
        <title>Plant Genome Project.</title>
        <authorList>
            <person name="Zhang R.-G."/>
        </authorList>
    </citation>
    <scope>NUCLEOTIDE SEQUENCE [LARGE SCALE GENOMIC DNA]</scope>
    <source>
        <strain evidence="6">YNK0</strain>
        <tissue evidence="6">Leaf</tissue>
    </source>
</reference>
<dbReference type="InterPro" id="IPR003441">
    <property type="entry name" value="NAC-dom"/>
</dbReference>
<dbReference type="GO" id="GO:0003677">
    <property type="term" value="F:DNA binding"/>
    <property type="evidence" value="ECO:0007669"/>
    <property type="project" value="UniProtKB-KW"/>
</dbReference>
<dbReference type="Pfam" id="PF02365">
    <property type="entry name" value="NAM"/>
    <property type="match status" value="1"/>
</dbReference>
<evidence type="ECO:0000259" key="5">
    <source>
        <dbReference type="PROSITE" id="PS51005"/>
    </source>
</evidence>
<sequence>MSGDLCRGDPEQWFFFTPLQKREARGGRPNRTTASGYWKATGSPGYVYSSGNRVIGTKKTMVFYKGKAPSGRKTKWKMNEYRAVDGEATASSSTVPKRLKAVVDREQEAGWTVVVGADEQIWAVRSNDQRGIGNMAVGVEEPTLAGIVQGGEVMMSESWEGRQRALLDAGTVGGRPLFDVSTLVEERPLPRPKRPLDGGRADP</sequence>
<dbReference type="GO" id="GO:0006355">
    <property type="term" value="P:regulation of DNA-templated transcription"/>
    <property type="evidence" value="ECO:0007669"/>
    <property type="project" value="InterPro"/>
</dbReference>
<name>A0A834YXE4_TETSI</name>
<protein>
    <recommendedName>
        <fullName evidence="5">NAC domain-containing protein</fullName>
    </recommendedName>
</protein>
<keyword evidence="7" id="KW-1185">Reference proteome</keyword>
<dbReference type="PANTHER" id="PTHR31744:SF220">
    <property type="entry name" value="LOW QUALITY PROTEIN: NAC DOMAIN-CONTAINING PROTEIN 90-LIKE"/>
    <property type="match status" value="1"/>
</dbReference>
<evidence type="ECO:0000256" key="1">
    <source>
        <dbReference type="ARBA" id="ARBA00023015"/>
    </source>
</evidence>
<evidence type="ECO:0000313" key="6">
    <source>
        <dbReference type="EMBL" id="KAF8395415.1"/>
    </source>
</evidence>